<dbReference type="PANTHER" id="PTHR12111:SF2">
    <property type="entry name" value="SPLICING FACTOR YJU2B-RELATED"/>
    <property type="match status" value="1"/>
</dbReference>
<dbReference type="OrthoDB" id="360327at2759"/>
<dbReference type="AlphaFoldDB" id="A0A2B7WHM2"/>
<sequence>MQGFNMGRYIPPDLEGHTTANKLAGKHPLGSRARHLHTTGELTVRFEMPFAVWCTTCAPNSDNVLIGQGVRFNALKKRVGNYHSTPIYSFRMRHTACGGWIEIRTDPKNTAYVVTEGGRRRETGELEKGGYEEDGEIWLRPATAEGEEKDAFARLEEHVVDKQRAMTQKTRMEELMRRQERDWEDPYEQSKRLRRTFRAERRRRENAEGVTERLKDKMSLGIEILEESEGDRVRAEMVDFAPAVDRSVAARRVTAKPLFETKLLPATPSVGRERGKKGKELKPEAAAAQRKALLQQELSGNTRAAVDPFLLEDDADWTPGAKRRRTIGLSGAVQPGDELHQEGRGTSARASGGDSEHRSDHSHKERTEGATSRETSRDQRPQSSTPLVGYGSSDDSD</sequence>
<dbReference type="Proteomes" id="UP000223968">
    <property type="component" value="Unassembled WGS sequence"/>
</dbReference>
<comment type="similarity">
    <text evidence="1">Belongs to the CWC16 family.</text>
</comment>
<reference evidence="3 4" key="1">
    <citation type="submission" date="2017-10" db="EMBL/GenBank/DDBJ databases">
        <title>Comparative genomics in systemic dimorphic fungi from Ajellomycetaceae.</title>
        <authorList>
            <person name="Munoz J.F."/>
            <person name="Mcewen J.G."/>
            <person name="Clay O.K."/>
            <person name="Cuomo C.A."/>
        </authorList>
    </citation>
    <scope>NUCLEOTIDE SEQUENCE [LARGE SCALE GENOMIC DNA]</scope>
    <source>
        <strain evidence="3 4">UAMH5409</strain>
    </source>
</reference>
<feature type="compositionally biased region" description="Basic and acidic residues" evidence="2">
    <location>
        <begin position="354"/>
        <end position="368"/>
    </location>
</feature>
<organism evidence="3 4">
    <name type="scientific">Helicocarpus griseus UAMH5409</name>
    <dbReference type="NCBI Taxonomy" id="1447875"/>
    <lineage>
        <taxon>Eukaryota</taxon>
        <taxon>Fungi</taxon>
        <taxon>Dikarya</taxon>
        <taxon>Ascomycota</taxon>
        <taxon>Pezizomycotina</taxon>
        <taxon>Eurotiomycetes</taxon>
        <taxon>Eurotiomycetidae</taxon>
        <taxon>Onygenales</taxon>
        <taxon>Ajellomycetaceae</taxon>
        <taxon>Helicocarpus</taxon>
    </lineage>
</organism>
<dbReference type="STRING" id="1447875.A0A2B7WHM2"/>
<dbReference type="EMBL" id="PDNB01000299">
    <property type="protein sequence ID" value="PGG96021.1"/>
    <property type="molecule type" value="Genomic_DNA"/>
</dbReference>
<keyword evidence="4" id="KW-1185">Reference proteome</keyword>
<dbReference type="GO" id="GO:0005684">
    <property type="term" value="C:U2-type spliceosomal complex"/>
    <property type="evidence" value="ECO:0007669"/>
    <property type="project" value="TreeGrafter"/>
</dbReference>
<evidence type="ECO:0000256" key="2">
    <source>
        <dbReference type="SAM" id="MobiDB-lite"/>
    </source>
</evidence>
<dbReference type="GO" id="GO:0000398">
    <property type="term" value="P:mRNA splicing, via spliceosome"/>
    <property type="evidence" value="ECO:0007669"/>
    <property type="project" value="InterPro"/>
</dbReference>
<feature type="region of interest" description="Disordered" evidence="2">
    <location>
        <begin position="265"/>
        <end position="397"/>
    </location>
</feature>
<protein>
    <submittedName>
        <fullName evidence="3">Uncharacterized protein</fullName>
    </submittedName>
</protein>
<proteinExistence type="inferred from homology"/>
<evidence type="ECO:0000256" key="1">
    <source>
        <dbReference type="ARBA" id="ARBA00005595"/>
    </source>
</evidence>
<dbReference type="InterPro" id="IPR007590">
    <property type="entry name" value="Saf4/Yju2"/>
</dbReference>
<accession>A0A2B7WHM2</accession>
<dbReference type="GO" id="GO:0071014">
    <property type="term" value="C:post-mRNA release spliceosomal complex"/>
    <property type="evidence" value="ECO:0007669"/>
    <property type="project" value="TreeGrafter"/>
</dbReference>
<evidence type="ECO:0000313" key="3">
    <source>
        <dbReference type="EMBL" id="PGG96021.1"/>
    </source>
</evidence>
<name>A0A2B7WHM2_9EURO</name>
<dbReference type="Pfam" id="PF04502">
    <property type="entry name" value="Saf4_Yju2"/>
    <property type="match status" value="1"/>
</dbReference>
<comment type="caution">
    <text evidence="3">The sequence shown here is derived from an EMBL/GenBank/DDBJ whole genome shotgun (WGS) entry which is preliminary data.</text>
</comment>
<dbReference type="PANTHER" id="PTHR12111">
    <property type="entry name" value="SPLICING FACTOR YJU2"/>
    <property type="match status" value="1"/>
</dbReference>
<gene>
    <name evidence="3" type="ORF">AJ79_09762</name>
</gene>
<feature type="compositionally biased region" description="Low complexity" evidence="2">
    <location>
        <begin position="285"/>
        <end position="298"/>
    </location>
</feature>
<evidence type="ECO:0000313" key="4">
    <source>
        <dbReference type="Proteomes" id="UP000223968"/>
    </source>
</evidence>